<keyword evidence="9" id="KW-0012">Acyltransferase</keyword>
<feature type="domain" description="Phospholipid/glycerol acyltransferase" evidence="14">
    <location>
        <begin position="65"/>
        <end position="190"/>
    </location>
</feature>
<dbReference type="EMBL" id="MNPL01022114">
    <property type="protein sequence ID" value="OQR69096.1"/>
    <property type="molecule type" value="Genomic_DNA"/>
</dbReference>
<keyword evidence="3" id="KW-0808">Transferase</keyword>
<evidence type="ECO:0000256" key="2">
    <source>
        <dbReference type="ARBA" id="ARBA00010524"/>
    </source>
</evidence>
<dbReference type="PANTHER" id="PTHR12497">
    <property type="entry name" value="TAZ PROTEIN TAFAZZIN"/>
    <property type="match status" value="1"/>
</dbReference>
<evidence type="ECO:0000256" key="6">
    <source>
        <dbReference type="ARBA" id="ARBA00023098"/>
    </source>
</evidence>
<dbReference type="InterPro" id="IPR000872">
    <property type="entry name" value="Tafazzin"/>
</dbReference>
<keyword evidence="16" id="KW-1185">Reference proteome</keyword>
<keyword evidence="7" id="KW-0496">Mitochondrion</keyword>
<evidence type="ECO:0000256" key="12">
    <source>
        <dbReference type="ARBA" id="ARBA00049543"/>
    </source>
</evidence>
<keyword evidence="4" id="KW-1000">Mitochondrion outer membrane</keyword>
<accession>A0A1V9X6R4</accession>
<evidence type="ECO:0000256" key="11">
    <source>
        <dbReference type="ARBA" id="ARBA00047906"/>
    </source>
</evidence>
<evidence type="ECO:0000256" key="9">
    <source>
        <dbReference type="ARBA" id="ARBA00023315"/>
    </source>
</evidence>
<comment type="subcellular location">
    <subcellularLocation>
        <location evidence="1">Mitochondrion inner membrane</location>
        <topology evidence="1">Peripheral membrane protein</topology>
        <orientation evidence="1">Intermembrane side</orientation>
    </subcellularLocation>
    <subcellularLocation>
        <location evidence="10">Mitochondrion outer membrane</location>
        <topology evidence="10">Peripheral membrane protein</topology>
        <orientation evidence="10">Intermembrane side</orientation>
    </subcellularLocation>
</comment>
<evidence type="ECO:0000256" key="7">
    <source>
        <dbReference type="ARBA" id="ARBA00023128"/>
    </source>
</evidence>
<dbReference type="FunCoup" id="A0A1V9X6R4">
    <property type="interactions" value="767"/>
</dbReference>
<dbReference type="GO" id="GO:0005741">
    <property type="term" value="C:mitochondrial outer membrane"/>
    <property type="evidence" value="ECO:0007669"/>
    <property type="project" value="UniProtKB-SubCell"/>
</dbReference>
<dbReference type="InParanoid" id="A0A1V9X6R4"/>
<dbReference type="AlphaFoldDB" id="A0A1V9X6R4"/>
<evidence type="ECO:0000256" key="13">
    <source>
        <dbReference type="RuleBase" id="RU365062"/>
    </source>
</evidence>
<evidence type="ECO:0000256" key="8">
    <source>
        <dbReference type="ARBA" id="ARBA00023136"/>
    </source>
</evidence>
<dbReference type="GO" id="GO:0035965">
    <property type="term" value="P:cardiolipin acyl-chain remodeling"/>
    <property type="evidence" value="ECO:0007669"/>
    <property type="project" value="TreeGrafter"/>
</dbReference>
<keyword evidence="6" id="KW-0443">Lipid metabolism</keyword>
<dbReference type="PRINTS" id="PR00979">
    <property type="entry name" value="TAFAZZIN"/>
</dbReference>
<dbReference type="Proteomes" id="UP000192247">
    <property type="component" value="Unassembled WGS sequence"/>
</dbReference>
<dbReference type="Pfam" id="PF01553">
    <property type="entry name" value="Acyltransferase"/>
    <property type="match status" value="1"/>
</dbReference>
<evidence type="ECO:0000256" key="1">
    <source>
        <dbReference type="ARBA" id="ARBA00004137"/>
    </source>
</evidence>
<dbReference type="SMART" id="SM00563">
    <property type="entry name" value="PlsC"/>
    <property type="match status" value="1"/>
</dbReference>
<dbReference type="GO" id="GO:0005743">
    <property type="term" value="C:mitochondrial inner membrane"/>
    <property type="evidence" value="ECO:0007669"/>
    <property type="project" value="UniProtKB-SubCell"/>
</dbReference>
<keyword evidence="5" id="KW-0999">Mitochondrion inner membrane</keyword>
<comment type="caution">
    <text evidence="15">The sequence shown here is derived from an EMBL/GenBank/DDBJ whole genome shotgun (WGS) entry which is preliminary data.</text>
</comment>
<dbReference type="STRING" id="418985.A0A1V9X6R4"/>
<name>A0A1V9X6R4_9ACAR</name>
<reference evidence="15 16" key="1">
    <citation type="journal article" date="2017" name="Gigascience">
        <title>Draft genome of the honey bee ectoparasitic mite, Tropilaelaps mercedesae, is shaped by the parasitic life history.</title>
        <authorList>
            <person name="Dong X."/>
            <person name="Armstrong S.D."/>
            <person name="Xia D."/>
            <person name="Makepeace B.L."/>
            <person name="Darby A.C."/>
            <person name="Kadowaki T."/>
        </authorList>
    </citation>
    <scope>NUCLEOTIDE SEQUENCE [LARGE SCALE GENOMIC DNA]</scope>
    <source>
        <strain evidence="15">Wuxi-XJTLU</strain>
    </source>
</reference>
<organism evidence="15 16">
    <name type="scientific">Tropilaelaps mercedesae</name>
    <dbReference type="NCBI Taxonomy" id="418985"/>
    <lineage>
        <taxon>Eukaryota</taxon>
        <taxon>Metazoa</taxon>
        <taxon>Ecdysozoa</taxon>
        <taxon>Arthropoda</taxon>
        <taxon>Chelicerata</taxon>
        <taxon>Arachnida</taxon>
        <taxon>Acari</taxon>
        <taxon>Parasitiformes</taxon>
        <taxon>Mesostigmata</taxon>
        <taxon>Gamasina</taxon>
        <taxon>Dermanyssoidea</taxon>
        <taxon>Laelapidae</taxon>
        <taxon>Tropilaelaps</taxon>
    </lineage>
</organism>
<dbReference type="InterPro" id="IPR002123">
    <property type="entry name" value="Plipid/glycerol_acylTrfase"/>
</dbReference>
<comment type="catalytic activity">
    <reaction evidence="12">
        <text>1,2-di-(9Z-octadecenoyl)-sn-glycero-3-phosphocholine + 1-hexadecanoyl-sn-glycero-3-phosphocholine = 1-hexadecanoyl-2-(9Z-octadecenoyl)-sn-glycero-3-phosphocholine + 1-(9Z-octadecenoyl)-sn-glycero-3-phosphocholine</text>
        <dbReference type="Rhea" id="RHEA:43816"/>
        <dbReference type="ChEBI" id="CHEBI:28610"/>
        <dbReference type="ChEBI" id="CHEBI:72998"/>
        <dbReference type="ChEBI" id="CHEBI:73001"/>
        <dbReference type="ChEBI" id="CHEBI:74669"/>
    </reaction>
    <physiologicalReaction direction="left-to-right" evidence="12">
        <dbReference type="Rhea" id="RHEA:43817"/>
    </physiologicalReaction>
    <physiologicalReaction direction="right-to-left" evidence="12">
        <dbReference type="Rhea" id="RHEA:43818"/>
    </physiologicalReaction>
</comment>
<comment type="catalytic activity">
    <reaction evidence="11">
        <text>1'-[1,2-diacyl-sn-glycero-3-phospho],3'-[1-acyl-sn-glycero-3-phospho]-glycerol + a 1,2-diacyl-sn-glycero-3-phosphocholine = a cardiolipin + a 1-acyl-sn-glycero-3-phosphocholine</text>
        <dbReference type="Rhea" id="RHEA:33731"/>
        <dbReference type="ChEBI" id="CHEBI:57643"/>
        <dbReference type="ChEBI" id="CHEBI:58168"/>
        <dbReference type="ChEBI" id="CHEBI:62237"/>
        <dbReference type="ChEBI" id="CHEBI:64743"/>
    </reaction>
    <physiologicalReaction direction="left-to-right" evidence="11">
        <dbReference type="Rhea" id="RHEA:33732"/>
    </physiologicalReaction>
    <physiologicalReaction direction="right-to-left" evidence="11">
        <dbReference type="Rhea" id="RHEA:33733"/>
    </physiologicalReaction>
</comment>
<gene>
    <name evidence="15" type="ORF">BIW11_12478</name>
</gene>
<dbReference type="OrthoDB" id="193467at2759"/>
<evidence type="ECO:0000259" key="14">
    <source>
        <dbReference type="SMART" id="SM00563"/>
    </source>
</evidence>
<dbReference type="SUPFAM" id="SSF69593">
    <property type="entry name" value="Glycerol-3-phosphate (1)-acyltransferase"/>
    <property type="match status" value="1"/>
</dbReference>
<comment type="similarity">
    <text evidence="2 13">Belongs to the taffazin family.</text>
</comment>
<evidence type="ECO:0000313" key="16">
    <source>
        <dbReference type="Proteomes" id="UP000192247"/>
    </source>
</evidence>
<evidence type="ECO:0000256" key="4">
    <source>
        <dbReference type="ARBA" id="ARBA00022787"/>
    </source>
</evidence>
<dbReference type="PANTHER" id="PTHR12497:SF0">
    <property type="entry name" value="TAFAZZIN"/>
    <property type="match status" value="1"/>
</dbReference>
<dbReference type="CDD" id="cd07989">
    <property type="entry name" value="LPLAT_AGPAT-like"/>
    <property type="match status" value="1"/>
</dbReference>
<evidence type="ECO:0000313" key="15">
    <source>
        <dbReference type="EMBL" id="OQR69096.1"/>
    </source>
</evidence>
<evidence type="ECO:0000256" key="3">
    <source>
        <dbReference type="ARBA" id="ARBA00022679"/>
    </source>
</evidence>
<dbReference type="GO" id="GO:0047184">
    <property type="term" value="F:1-acylglycerophosphocholine O-acyltransferase activity"/>
    <property type="evidence" value="ECO:0007669"/>
    <property type="project" value="TreeGrafter"/>
</dbReference>
<protein>
    <recommendedName>
        <fullName evidence="13">Tafazzin family protein</fullName>
    </recommendedName>
</protein>
<dbReference type="GO" id="GO:0007007">
    <property type="term" value="P:inner mitochondrial membrane organization"/>
    <property type="evidence" value="ECO:0007669"/>
    <property type="project" value="TreeGrafter"/>
</dbReference>
<keyword evidence="8" id="KW-0472">Membrane</keyword>
<sequence length="272" mass="31041">MPLEVQWPMPPAGRPSYAWKAASYVVVPLVGTAVKVFAKLCTKVRYHNVDILVEAAEKRPKGLPLLTASNHHSCIDDPYAWSMLPFRLLYNTSRMRWSLAAHDICFTCELHSKLFSRGQNIPVVRGEGVYQRAMDYCVELLNLGKWVHIYPEGRVNMNPSEFLRLKWGVGRLMTDSNVCPLVIPFWHMGMDSVLPNTKPYRPRCGHVVTINVGQPIDLSALKKKMESEGWSGTSKRKAFTDVIQEHFFTLREETQQLHRKHLCDLGRLPIAS</sequence>
<evidence type="ECO:0000256" key="10">
    <source>
        <dbReference type="ARBA" id="ARBA00024323"/>
    </source>
</evidence>
<evidence type="ECO:0000256" key="5">
    <source>
        <dbReference type="ARBA" id="ARBA00022792"/>
    </source>
</evidence>
<proteinExistence type="inferred from homology"/>